<dbReference type="KEGG" id="mpec:B9O19_01090"/>
<protein>
    <recommendedName>
        <fullName evidence="7">N-acetyl-gamma-glutamyl-phosphate reductase</fullName>
        <shortName evidence="7">AGPR</shortName>
        <ecNumber evidence="7">1.2.1.38</ecNumber>
    </recommendedName>
    <alternativeName>
        <fullName evidence="7">N-acetyl-glutamate semialdehyde dehydrogenase</fullName>
        <shortName evidence="7">NAGSA dehydrogenase</shortName>
    </alternativeName>
</protein>
<gene>
    <name evidence="7" type="primary">argC</name>
    <name evidence="10" type="ORF">B9O19_01090</name>
</gene>
<dbReference type="NCBIfam" id="TIGR01850">
    <property type="entry name" value="argC"/>
    <property type="match status" value="1"/>
</dbReference>
<dbReference type="InterPro" id="IPR023013">
    <property type="entry name" value="AGPR_AS"/>
</dbReference>
<evidence type="ECO:0000313" key="10">
    <source>
        <dbReference type="EMBL" id="AUO19255.1"/>
    </source>
</evidence>
<dbReference type="FunFam" id="3.30.360.10:FF:000014">
    <property type="entry name" value="N-acetyl-gamma-glutamyl-phosphate reductase"/>
    <property type="match status" value="1"/>
</dbReference>
<dbReference type="EC" id="1.2.1.38" evidence="7"/>
<dbReference type="UniPathway" id="UPA00068">
    <property type="reaction ID" value="UER00108"/>
</dbReference>
<dbReference type="SMART" id="SM00859">
    <property type="entry name" value="Semialdhyde_dh"/>
    <property type="match status" value="1"/>
</dbReference>
<keyword evidence="11" id="KW-1185">Reference proteome</keyword>
<dbReference type="GO" id="GO:0070401">
    <property type="term" value="F:NADP+ binding"/>
    <property type="evidence" value="ECO:0007669"/>
    <property type="project" value="InterPro"/>
</dbReference>
<evidence type="ECO:0000256" key="5">
    <source>
        <dbReference type="ARBA" id="ARBA00023002"/>
    </source>
</evidence>
<comment type="similarity">
    <text evidence="7">Belongs to the NAGSA dehydrogenase family. Type 1 subfamily.</text>
</comment>
<feature type="active site" evidence="7 8">
    <location>
        <position position="150"/>
    </location>
</feature>
<dbReference type="Gene3D" id="3.30.360.10">
    <property type="entry name" value="Dihydrodipicolinate Reductase, domain 2"/>
    <property type="match status" value="1"/>
</dbReference>
<keyword evidence="4 7" id="KW-0521">NADP</keyword>
<dbReference type="Pfam" id="PF01118">
    <property type="entry name" value="Semialdhyde_dh"/>
    <property type="match status" value="1"/>
</dbReference>
<dbReference type="OrthoDB" id="9801289at2"/>
<dbReference type="HAMAP" id="MF_00150">
    <property type="entry name" value="ArgC_type1"/>
    <property type="match status" value="1"/>
</dbReference>
<dbReference type="GO" id="GO:0006526">
    <property type="term" value="P:L-arginine biosynthetic process"/>
    <property type="evidence" value="ECO:0007669"/>
    <property type="project" value="UniProtKB-UniRule"/>
</dbReference>
<dbReference type="GO" id="GO:0005737">
    <property type="term" value="C:cytoplasm"/>
    <property type="evidence" value="ECO:0007669"/>
    <property type="project" value="UniProtKB-SubCell"/>
</dbReference>
<dbReference type="InterPro" id="IPR000706">
    <property type="entry name" value="AGPR_type-1"/>
</dbReference>
<evidence type="ECO:0000313" key="11">
    <source>
        <dbReference type="Proteomes" id="UP000235589"/>
    </source>
</evidence>
<accession>A0A2K9P1V9</accession>
<keyword evidence="3 7" id="KW-0028">Amino-acid biosynthesis</keyword>
<keyword evidence="2 7" id="KW-0055">Arginine biosynthesis</keyword>
<dbReference type="PANTHER" id="PTHR32338:SF10">
    <property type="entry name" value="N-ACETYL-GAMMA-GLUTAMYL-PHOSPHATE REDUCTASE, CHLOROPLASTIC-RELATED"/>
    <property type="match status" value="1"/>
</dbReference>
<dbReference type="Proteomes" id="UP000235589">
    <property type="component" value="Chromosome"/>
</dbReference>
<sequence length="346" mass="37477">MIKVGILGATGYAGIEVVRLLTAHPEAEIVRVVSQSFVGQKISDVYQNLKGICDLCCTALDVDDIAGSCDLVFTALPHGASKTVIPSLYEKGLKIVDLSGDFRYNDPVVYEKWYGEPHSAPEVLKESVYGLCEIHRDEIKTHRLIGNPGCYTTCSIMGLAPLAAAKIVDTKNLIIDAKSGVTGAGRSASLPNIFCEVNESLKAYKVATHRHTSEIEQELSILSGEDIVLSFTPHLVPMQRGIFATCYANLTKKMTTGEVLDIYKEFYKSEEFVRIYDEGSLPEIKHVAGSNYVGIGVVVDPRLNRAVVVSCIDNLIKGAAGQAVQNMNLICGIDEGTGLRAAGMYL</sequence>
<dbReference type="InterPro" id="IPR058924">
    <property type="entry name" value="AGPR_dimerisation_dom"/>
</dbReference>
<dbReference type="InterPro" id="IPR036291">
    <property type="entry name" value="NAD(P)-bd_dom_sf"/>
</dbReference>
<dbReference type="GeneID" id="98062500"/>
<dbReference type="SUPFAM" id="SSF51735">
    <property type="entry name" value="NAD(P)-binding Rossmann-fold domains"/>
    <property type="match status" value="1"/>
</dbReference>
<keyword evidence="5 7" id="KW-0560">Oxidoreductase</keyword>
<comment type="subcellular location">
    <subcellularLocation>
        <location evidence="7">Cytoplasm</location>
    </subcellularLocation>
</comment>
<keyword evidence="7" id="KW-0963">Cytoplasm</keyword>
<dbReference type="Gene3D" id="3.40.50.720">
    <property type="entry name" value="NAD(P)-binding Rossmann-like Domain"/>
    <property type="match status" value="1"/>
</dbReference>
<dbReference type="InterPro" id="IPR050085">
    <property type="entry name" value="AGPR"/>
</dbReference>
<comment type="catalytic activity">
    <reaction evidence="6 7">
        <text>N-acetyl-L-glutamate 5-semialdehyde + phosphate + NADP(+) = N-acetyl-L-glutamyl 5-phosphate + NADPH + H(+)</text>
        <dbReference type="Rhea" id="RHEA:21588"/>
        <dbReference type="ChEBI" id="CHEBI:15378"/>
        <dbReference type="ChEBI" id="CHEBI:29123"/>
        <dbReference type="ChEBI" id="CHEBI:43474"/>
        <dbReference type="ChEBI" id="CHEBI:57783"/>
        <dbReference type="ChEBI" id="CHEBI:57936"/>
        <dbReference type="ChEBI" id="CHEBI:58349"/>
        <dbReference type="EC" id="1.2.1.38"/>
    </reaction>
</comment>
<dbReference type="CDD" id="cd17895">
    <property type="entry name" value="AGPR_1_N"/>
    <property type="match status" value="1"/>
</dbReference>
<dbReference type="AlphaFoldDB" id="A0A2K9P1V9"/>
<reference evidence="10 11" key="1">
    <citation type="submission" date="2017-04" db="EMBL/GenBank/DDBJ databases">
        <title>Monoglobus pectinilyticus 14 draft genome.</title>
        <authorList>
            <person name="Kim C."/>
            <person name="Rosendale D.I."/>
            <person name="Kelly W.J."/>
            <person name="Tannock G.W."/>
            <person name="Patchett M.L."/>
            <person name="Jordens J.Z."/>
        </authorList>
    </citation>
    <scope>NUCLEOTIDE SEQUENCE [LARGE SCALE GENOMIC DNA]</scope>
    <source>
        <strain evidence="10 11">14</strain>
    </source>
</reference>
<dbReference type="InterPro" id="IPR000534">
    <property type="entry name" value="Semialdehyde_DH_NAD-bd"/>
</dbReference>
<dbReference type="GO" id="GO:0003942">
    <property type="term" value="F:N-acetyl-gamma-glutamyl-phosphate reductase activity"/>
    <property type="evidence" value="ECO:0007669"/>
    <property type="project" value="UniProtKB-UniRule"/>
</dbReference>
<dbReference type="PANTHER" id="PTHR32338">
    <property type="entry name" value="N-ACETYL-GAMMA-GLUTAMYL-PHOSPHATE REDUCTASE, CHLOROPLASTIC-RELATED-RELATED"/>
    <property type="match status" value="1"/>
</dbReference>
<dbReference type="SUPFAM" id="SSF55347">
    <property type="entry name" value="Glyceraldehyde-3-phosphate dehydrogenase-like, C-terminal domain"/>
    <property type="match status" value="1"/>
</dbReference>
<organism evidence="10 11">
    <name type="scientific">Monoglobus pectinilyticus</name>
    <dbReference type="NCBI Taxonomy" id="1981510"/>
    <lineage>
        <taxon>Bacteria</taxon>
        <taxon>Bacillati</taxon>
        <taxon>Bacillota</taxon>
        <taxon>Clostridia</taxon>
        <taxon>Monoglobales</taxon>
        <taxon>Monoglobaceae</taxon>
        <taxon>Monoglobus</taxon>
    </lineage>
</organism>
<evidence type="ECO:0000256" key="7">
    <source>
        <dbReference type="HAMAP-Rule" id="MF_00150"/>
    </source>
</evidence>
<dbReference type="EMBL" id="CP020991">
    <property type="protein sequence ID" value="AUO19255.1"/>
    <property type="molecule type" value="Genomic_DNA"/>
</dbReference>
<evidence type="ECO:0000256" key="6">
    <source>
        <dbReference type="ARBA" id="ARBA00050557"/>
    </source>
</evidence>
<proteinExistence type="inferred from homology"/>
<evidence type="ECO:0000256" key="3">
    <source>
        <dbReference type="ARBA" id="ARBA00022605"/>
    </source>
</evidence>
<evidence type="ECO:0000256" key="8">
    <source>
        <dbReference type="PROSITE-ProRule" id="PRU10010"/>
    </source>
</evidence>
<name>A0A2K9P1V9_9FIRM</name>
<evidence type="ECO:0000256" key="4">
    <source>
        <dbReference type="ARBA" id="ARBA00022857"/>
    </source>
</evidence>
<dbReference type="PROSITE" id="PS01224">
    <property type="entry name" value="ARGC"/>
    <property type="match status" value="1"/>
</dbReference>
<comment type="function">
    <text evidence="7">Catalyzes the NADPH-dependent reduction of N-acetyl-5-glutamyl phosphate to yield N-acetyl-L-glutamate 5-semialdehyde.</text>
</comment>
<evidence type="ECO:0000256" key="1">
    <source>
        <dbReference type="ARBA" id="ARBA00004862"/>
    </source>
</evidence>
<dbReference type="CDD" id="cd23934">
    <property type="entry name" value="AGPR_1_C"/>
    <property type="match status" value="1"/>
</dbReference>
<feature type="domain" description="Semialdehyde dehydrogenase NAD-binding" evidence="9">
    <location>
        <begin position="3"/>
        <end position="142"/>
    </location>
</feature>
<evidence type="ECO:0000259" key="9">
    <source>
        <dbReference type="SMART" id="SM00859"/>
    </source>
</evidence>
<dbReference type="RefSeq" id="WP_102365474.1">
    <property type="nucleotide sequence ID" value="NZ_CP020991.1"/>
</dbReference>
<dbReference type="GO" id="GO:0051287">
    <property type="term" value="F:NAD binding"/>
    <property type="evidence" value="ECO:0007669"/>
    <property type="project" value="InterPro"/>
</dbReference>
<comment type="pathway">
    <text evidence="1 7">Amino-acid biosynthesis; L-arginine biosynthesis; N(2)-acetyl-L-ornithine from L-glutamate: step 3/4.</text>
</comment>
<dbReference type="Pfam" id="PF22698">
    <property type="entry name" value="Semialdhyde_dhC_1"/>
    <property type="match status" value="1"/>
</dbReference>
<evidence type="ECO:0000256" key="2">
    <source>
        <dbReference type="ARBA" id="ARBA00022571"/>
    </source>
</evidence>